<evidence type="ECO:0000313" key="3">
    <source>
        <dbReference type="EMBL" id="QPZ37594.1"/>
    </source>
</evidence>
<evidence type="ECO:0000313" key="4">
    <source>
        <dbReference type="Proteomes" id="UP000662814"/>
    </source>
</evidence>
<dbReference type="GO" id="GO:0016787">
    <property type="term" value="F:hydrolase activity"/>
    <property type="evidence" value="ECO:0007669"/>
    <property type="project" value="UniProtKB-KW"/>
</dbReference>
<dbReference type="Gene3D" id="3.40.50.1820">
    <property type="entry name" value="alpha/beta hydrolase"/>
    <property type="match status" value="1"/>
</dbReference>
<gene>
    <name evidence="3" type="ORF">HCR76_12245</name>
</gene>
<dbReference type="PANTHER" id="PTHR48081">
    <property type="entry name" value="AB HYDROLASE SUPERFAMILY PROTEIN C4A8.06C"/>
    <property type="match status" value="1"/>
</dbReference>
<accession>A0ABX6YG63</accession>
<dbReference type="EMBL" id="CP061169">
    <property type="protein sequence ID" value="QPZ37594.1"/>
    <property type="molecule type" value="Genomic_DNA"/>
</dbReference>
<keyword evidence="1 3" id="KW-0378">Hydrolase</keyword>
<dbReference type="Pfam" id="PF07859">
    <property type="entry name" value="Abhydrolase_3"/>
    <property type="match status" value="1"/>
</dbReference>
<evidence type="ECO:0000256" key="1">
    <source>
        <dbReference type="ARBA" id="ARBA00022801"/>
    </source>
</evidence>
<sequence>MDINDVDPRLREATRKSTTFNLEHRVILALGGSLSKLIPGKRVDGVERRLVREGDLRLRVYIPSEPTGGALLWLHGGGLILGSAAYDDDHCGETARETGAIVVSVDYRLAQKHPFPAALDDCAAGFAWLRKNASELGIDPSRIVLGGQSAGGGLDACLVQRLYDEGIHLAGQWLFCPMLDDRTAADRSLDEQDHFIWNNRANRVGWRSYLGERVGAPELPEYASASRRGNLGGLPPTWMYASTIELFHDEITDYARQLELAGVDVTLDIVAGAPHAFEAWMPKNTLSRDLIARAHEWLASRLAKP</sequence>
<organism evidence="3 4">
    <name type="scientific">Paramicrobacterium chengjingii</name>
    <dbReference type="NCBI Taxonomy" id="2769067"/>
    <lineage>
        <taxon>Bacteria</taxon>
        <taxon>Bacillati</taxon>
        <taxon>Actinomycetota</taxon>
        <taxon>Actinomycetes</taxon>
        <taxon>Micrococcales</taxon>
        <taxon>Microbacteriaceae</taxon>
        <taxon>Paramicrobacterium</taxon>
    </lineage>
</organism>
<dbReference type="Proteomes" id="UP000662814">
    <property type="component" value="Chromosome"/>
</dbReference>
<dbReference type="InterPro" id="IPR013094">
    <property type="entry name" value="AB_hydrolase_3"/>
</dbReference>
<evidence type="ECO:0000259" key="2">
    <source>
        <dbReference type="Pfam" id="PF07859"/>
    </source>
</evidence>
<protein>
    <submittedName>
        <fullName evidence="3">Alpha/beta hydrolase</fullName>
    </submittedName>
</protein>
<reference evidence="3 4" key="1">
    <citation type="submission" date="2020-12" db="EMBL/GenBank/DDBJ databases">
        <title>Microbacterium sp. HY060.</title>
        <authorList>
            <person name="Zhou J."/>
        </authorList>
    </citation>
    <scope>NUCLEOTIDE SEQUENCE [LARGE SCALE GENOMIC DNA]</scope>
    <source>
        <strain evidence="3 4">HY60</strain>
    </source>
</reference>
<dbReference type="PANTHER" id="PTHR48081:SF8">
    <property type="entry name" value="ALPHA_BETA HYDROLASE FOLD-3 DOMAIN-CONTAINING PROTEIN-RELATED"/>
    <property type="match status" value="1"/>
</dbReference>
<dbReference type="RefSeq" id="WP_166990819.1">
    <property type="nucleotide sequence ID" value="NZ_CP061169.1"/>
</dbReference>
<keyword evidence="4" id="KW-1185">Reference proteome</keyword>
<dbReference type="InterPro" id="IPR050300">
    <property type="entry name" value="GDXG_lipolytic_enzyme"/>
</dbReference>
<dbReference type="SUPFAM" id="SSF53474">
    <property type="entry name" value="alpha/beta-Hydrolases"/>
    <property type="match status" value="1"/>
</dbReference>
<feature type="domain" description="Alpha/beta hydrolase fold-3" evidence="2">
    <location>
        <begin position="71"/>
        <end position="278"/>
    </location>
</feature>
<name>A0ABX6YG63_9MICO</name>
<dbReference type="InterPro" id="IPR029058">
    <property type="entry name" value="AB_hydrolase_fold"/>
</dbReference>
<proteinExistence type="predicted"/>